<dbReference type="Proteomes" id="UP001377168">
    <property type="component" value="Unassembled WGS sequence"/>
</dbReference>
<protein>
    <submittedName>
        <fullName evidence="1">Ion channel</fullName>
    </submittedName>
</protein>
<accession>A0ACC6PR42</accession>
<comment type="caution">
    <text evidence="1">The sequence shown here is derived from an EMBL/GenBank/DDBJ whole genome shotgun (WGS) entry which is preliminary data.</text>
</comment>
<sequence length="228" mass="24916">MTDESPQERWQRRIEIPMFAASALFLASFTVRVLAENLPSGWYALCEAVTYASWALFVVDYAVRWVLSGEGLAFVRRHLMDAIVVVLPLLRPLRIVKIYEAVQRRHTHARLPLQARVIAYAGLSTLLLGFAGALSVYHDEHNAPDATIKTFGDAIWWTSSTVTTVGYGDMTPVTPRGRVVAVGMMVGGVALLGAVTGSFSSWLLQTFAQDEEKKPPGGTPGASDGLRP</sequence>
<organism evidence="1 2">
    <name type="scientific">Streptomyces achmelvichensis</name>
    <dbReference type="NCBI Taxonomy" id="3134111"/>
    <lineage>
        <taxon>Bacteria</taxon>
        <taxon>Bacillati</taxon>
        <taxon>Actinomycetota</taxon>
        <taxon>Actinomycetes</taxon>
        <taxon>Kitasatosporales</taxon>
        <taxon>Streptomycetaceae</taxon>
        <taxon>Streptomyces</taxon>
    </lineage>
</organism>
<dbReference type="EMBL" id="JBBKAJ010000022">
    <property type="protein sequence ID" value="MEJ8633821.1"/>
    <property type="molecule type" value="Genomic_DNA"/>
</dbReference>
<name>A0ACC6PR42_9ACTN</name>
<evidence type="ECO:0000313" key="1">
    <source>
        <dbReference type="EMBL" id="MEJ8633821.1"/>
    </source>
</evidence>
<gene>
    <name evidence="1" type="ORF">WKI67_10495</name>
</gene>
<keyword evidence="2" id="KW-1185">Reference proteome</keyword>
<evidence type="ECO:0000313" key="2">
    <source>
        <dbReference type="Proteomes" id="UP001377168"/>
    </source>
</evidence>
<reference evidence="1" key="1">
    <citation type="submission" date="2024-03" db="EMBL/GenBank/DDBJ databases">
        <title>Novel Streptomyces species of biotechnological and ecological value are a feature of Machair soil.</title>
        <authorList>
            <person name="Prole J.R."/>
            <person name="Goodfellow M."/>
            <person name="Allenby N."/>
            <person name="Ward A.C."/>
        </authorList>
    </citation>
    <scope>NUCLEOTIDE SEQUENCE</scope>
    <source>
        <strain evidence="1">MS2.AVA.5</strain>
    </source>
</reference>
<proteinExistence type="predicted"/>